<organism evidence="3 4">
    <name type="scientific">Azospirillum thermophilum</name>
    <dbReference type="NCBI Taxonomy" id="2202148"/>
    <lineage>
        <taxon>Bacteria</taxon>
        <taxon>Pseudomonadati</taxon>
        <taxon>Pseudomonadota</taxon>
        <taxon>Alphaproteobacteria</taxon>
        <taxon>Rhodospirillales</taxon>
        <taxon>Azospirillaceae</taxon>
        <taxon>Azospirillum</taxon>
    </lineage>
</organism>
<dbReference type="SUPFAM" id="SSF53448">
    <property type="entry name" value="Nucleotide-diphospho-sugar transferases"/>
    <property type="match status" value="1"/>
</dbReference>
<sequence length="500" mass="56482">MTVETTEPLLAADSPGTPRPLSPRQQEVRTLFDRLAADRDRWVERNRAFHEADRAYLRFLVPENASILEIGCGTGDTLASLTPSRGVGIDLSPAMVEQARIRHPGLEFHVGNAEDPAALAGIEGTFDVILLSDTVGFLDDIEETLRQLHRFATERTRIIVSYHARVWEPVLAAAERLGLKMPQGQMNWLSTADIMGLLELAGWQPVKREWRQLVPKRLLGLGTLLNRTIAPLPGIRLLCLRNYVVARPAPAAGQGRRRDGRPPSCTVLIPCRNERGNIENAIRRLPRFCPDLEVIYVEGNSRDNTYEECLRVRDAYPDWDIKVMKQPGKGKGDAVRAGFAAARGDILMILDADLTVPPETLPKFYRAMATGQGEFINGTRLVYPMADQAMRFLNFLANRAFARIFSYLLNQRFTDTLCGTKVLWRSDYEQVVANRHYFGDFDPFGDFDLIFGAAKLNLKIVEVPIRYADRAYGETQISRFTHGWLLLRMVLFAWKKLKAF</sequence>
<reference evidence="4" key="1">
    <citation type="submission" date="2018-05" db="EMBL/GenBank/DDBJ databases">
        <title>Azospirillum thermophila sp. nov., a novel isolated from hot spring.</title>
        <authorList>
            <person name="Zhao Z."/>
        </authorList>
    </citation>
    <scope>NUCLEOTIDE SEQUENCE [LARGE SCALE GENOMIC DNA]</scope>
    <source>
        <strain evidence="4">CFH 70021</strain>
        <plasmid evidence="4">unnamed4</plasmid>
    </source>
</reference>
<evidence type="ECO:0000313" key="3">
    <source>
        <dbReference type="EMBL" id="AWK90186.1"/>
    </source>
</evidence>
<geneLocation type="plasmid" evidence="3 4">
    <name>unnamed4</name>
</geneLocation>
<dbReference type="Pfam" id="PF00535">
    <property type="entry name" value="Glycos_transf_2"/>
    <property type="match status" value="1"/>
</dbReference>
<feature type="region of interest" description="Disordered" evidence="1">
    <location>
        <begin position="1"/>
        <end position="23"/>
    </location>
</feature>
<gene>
    <name evidence="3" type="ORF">DEW08_29680</name>
</gene>
<dbReference type="KEGG" id="azz:DEW08_29680"/>
<dbReference type="SUPFAM" id="SSF53335">
    <property type="entry name" value="S-adenosyl-L-methionine-dependent methyltransferases"/>
    <property type="match status" value="1"/>
</dbReference>
<dbReference type="CDD" id="cd02440">
    <property type="entry name" value="AdoMet_MTases"/>
    <property type="match status" value="1"/>
</dbReference>
<feature type="domain" description="Glycosyltransferase 2-like" evidence="2">
    <location>
        <begin position="266"/>
        <end position="395"/>
    </location>
</feature>
<dbReference type="GO" id="GO:0016740">
    <property type="term" value="F:transferase activity"/>
    <property type="evidence" value="ECO:0007669"/>
    <property type="project" value="UniProtKB-KW"/>
</dbReference>
<proteinExistence type="predicted"/>
<dbReference type="Pfam" id="PF13489">
    <property type="entry name" value="Methyltransf_23"/>
    <property type="match status" value="1"/>
</dbReference>
<evidence type="ECO:0000259" key="2">
    <source>
        <dbReference type="Pfam" id="PF00535"/>
    </source>
</evidence>
<name>A0A2S2D0A5_9PROT</name>
<dbReference type="Proteomes" id="UP000245629">
    <property type="component" value="Plasmid unnamed4"/>
</dbReference>
<dbReference type="InterPro" id="IPR029044">
    <property type="entry name" value="Nucleotide-diphossugar_trans"/>
</dbReference>
<keyword evidence="4" id="KW-1185">Reference proteome</keyword>
<evidence type="ECO:0000313" key="4">
    <source>
        <dbReference type="Proteomes" id="UP000245629"/>
    </source>
</evidence>
<evidence type="ECO:0000256" key="1">
    <source>
        <dbReference type="SAM" id="MobiDB-lite"/>
    </source>
</evidence>
<dbReference type="AlphaFoldDB" id="A0A2S2D0A5"/>
<dbReference type="RefSeq" id="WP_109334244.1">
    <property type="nucleotide sequence ID" value="NZ_CP029359.1"/>
</dbReference>
<dbReference type="EMBL" id="CP029359">
    <property type="protein sequence ID" value="AWK90186.1"/>
    <property type="molecule type" value="Genomic_DNA"/>
</dbReference>
<protein>
    <submittedName>
        <fullName evidence="3">Glycosyl transferase</fullName>
    </submittedName>
</protein>
<keyword evidence="3" id="KW-0808">Transferase</keyword>
<keyword evidence="3" id="KW-0614">Plasmid</keyword>
<dbReference type="Gene3D" id="3.90.550.10">
    <property type="entry name" value="Spore Coat Polysaccharide Biosynthesis Protein SpsA, Chain A"/>
    <property type="match status" value="1"/>
</dbReference>
<dbReference type="CDD" id="cd04179">
    <property type="entry name" value="DPM_DPG-synthase_like"/>
    <property type="match status" value="1"/>
</dbReference>
<dbReference type="InterPro" id="IPR029063">
    <property type="entry name" value="SAM-dependent_MTases_sf"/>
</dbReference>
<dbReference type="InterPro" id="IPR001173">
    <property type="entry name" value="Glyco_trans_2-like"/>
</dbReference>
<dbReference type="PANTHER" id="PTHR48090:SF7">
    <property type="entry name" value="RFBJ PROTEIN"/>
    <property type="match status" value="1"/>
</dbReference>
<dbReference type="InterPro" id="IPR050256">
    <property type="entry name" value="Glycosyltransferase_2"/>
</dbReference>
<dbReference type="OrthoDB" id="9806525at2"/>
<dbReference type="PANTHER" id="PTHR48090">
    <property type="entry name" value="UNDECAPRENYL-PHOSPHATE 4-DEOXY-4-FORMAMIDO-L-ARABINOSE TRANSFERASE-RELATED"/>
    <property type="match status" value="1"/>
</dbReference>
<dbReference type="Gene3D" id="3.40.50.150">
    <property type="entry name" value="Vaccinia Virus protein VP39"/>
    <property type="match status" value="1"/>
</dbReference>
<accession>A0A2S2D0A5</accession>